<dbReference type="AlphaFoldDB" id="A0A1U9RRN9"/>
<evidence type="ECO:0000256" key="12">
    <source>
        <dbReference type="SAM" id="Phobius"/>
    </source>
</evidence>
<dbReference type="InterPro" id="IPR014729">
    <property type="entry name" value="Rossmann-like_a/b/a_fold"/>
</dbReference>
<keyword evidence="6 11" id="KW-0067">ATP-binding</keyword>
<dbReference type="Pfam" id="PF00133">
    <property type="entry name" value="tRNA-synt_1"/>
    <property type="match status" value="1"/>
</dbReference>
<evidence type="ECO:0000313" key="15">
    <source>
        <dbReference type="Proteomes" id="UP000189666"/>
    </source>
</evidence>
<keyword evidence="8 11" id="KW-0030">Aminoacyl-tRNA synthetase</keyword>
<gene>
    <name evidence="14" type="ORF">BW244_0144</name>
</gene>
<dbReference type="InterPro" id="IPR002300">
    <property type="entry name" value="aa-tRNA-synth_Ia"/>
</dbReference>
<keyword evidence="4 11" id="KW-0436">Ligase</keyword>
<feature type="transmembrane region" description="Helical" evidence="12">
    <location>
        <begin position="753"/>
        <end position="770"/>
    </location>
</feature>
<comment type="function">
    <text evidence="9">Catalyzes the attachment of isoleucine to tRNA(Ile). As IleRS can inadvertently accommodate and process structurally similar amino acids such as valine, to avoid such errors it has two additional distinct tRNA(Ile)-dependent editing activities. One activity is designated as 'pretransfer' editing and involves the hydrolysis of activated Val-AMP. The other activity is designated 'posttransfer' editing and involves deacylation of mischarged Val-tRNA(Ile).</text>
</comment>
<evidence type="ECO:0000256" key="10">
    <source>
        <dbReference type="ARBA" id="ARBA00048359"/>
    </source>
</evidence>
<evidence type="ECO:0000256" key="3">
    <source>
        <dbReference type="ARBA" id="ARBA00022490"/>
    </source>
</evidence>
<feature type="domain" description="Aminoacyl-tRNA synthetase class Ia" evidence="13">
    <location>
        <begin position="36"/>
        <end position="567"/>
    </location>
</feature>
<dbReference type="EC" id="6.1.1.5" evidence="2"/>
<dbReference type="SUPFAM" id="SSF52374">
    <property type="entry name" value="Nucleotidylyl transferase"/>
    <property type="match status" value="1"/>
</dbReference>
<keyword evidence="12" id="KW-0472">Membrane</keyword>
<sequence>MLNLPKKKYLMKANLNKIINFKNNIYYYLNNKIINIFLLDGPPFANGKIHIGHILNKTIKDSLIKFFYFKKYLFLSNLGWDCHGLPIEQLNFLNNLFFINCRKFVCNVINIQKKDFFSFNYFNNYFIYNTMQPRYESYQYKIFNYLYLNKIIKKEKLPILWCYKCCSSLSYSEILYKKINSYSFYIKIKLLNFFLIIWTTTIWSLINNQAVFFLKNQIYIIFKSKNNKLIFSNFLIYKIIKILKIKGKVCSFINGIFFLNKRYYFFLKSIFLYYNKKNIFLNNNFIEKNIGSGFIHCAPSNGLEDYEIYNKKKNINFFNKRFFIKSIKFFNNINVFYFSKIIFKILKKRKMIFLEKINHNYMFCWRHKKPIFYYLSNQIFIDLNFKFKNINIKKILLKKMKKIIYIPFFIKKILFNMINFRHNWCISRQRYWGVPIILNKNKICYYKNLIKTFGSHIIFYLEKIKKDIFDVWFDSSILFLFFKNKKIIIEGKDQIRGWYQSCIIINFLIYFNINLNIIISHGFCIDSKGEKLSKSSKNFKNLKDILKKYSNEIIKLFLLEHDYTKNIIFNILNFENTNFTYKLIRNFLKFLINNFYKFNFIKIKNLFFDFWIIKKTNNILIIINKLFLNFSFFNIIKIIKLYINFINELYIEYVKYNLYICKINSLIRNSSLFTLYFILIFLKNNLFPILSYSSNELDKFFKNSYKKIKNYNIFFSYFIKIKILLKKDIIFYKNFFLLNKIKKDFFNIFSKKIFIYNFFWNWYNNIYFFYKFKKYHFCFFSKNFKYINKYILNKNICNICYINKFHNLEEIRFYA</sequence>
<dbReference type="PANTHER" id="PTHR42765">
    <property type="entry name" value="SOLEUCYL-TRNA SYNTHETASE"/>
    <property type="match status" value="1"/>
</dbReference>
<feature type="transmembrane region" description="Helical" evidence="12">
    <location>
        <begin position="184"/>
        <end position="206"/>
    </location>
</feature>
<organism evidence="14 15">
    <name type="scientific">Carsonella ruddii</name>
    <dbReference type="NCBI Taxonomy" id="114186"/>
    <lineage>
        <taxon>Bacteria</taxon>
        <taxon>Pseudomonadati</taxon>
        <taxon>Pseudomonadota</taxon>
        <taxon>Gammaproteobacteria</taxon>
        <taxon>Oceanospirillales</taxon>
        <taxon>Halomonadaceae</taxon>
        <taxon>Zymobacter group</taxon>
        <taxon>Candidatus Carsonella</taxon>
    </lineage>
</organism>
<keyword evidence="3" id="KW-0963">Cytoplasm</keyword>
<dbReference type="InterPro" id="IPR001412">
    <property type="entry name" value="aa-tRNA-synth_I_CS"/>
</dbReference>
<evidence type="ECO:0000259" key="13">
    <source>
        <dbReference type="Pfam" id="PF00133"/>
    </source>
</evidence>
<dbReference type="GO" id="GO:0006428">
    <property type="term" value="P:isoleucyl-tRNA aminoacylation"/>
    <property type="evidence" value="ECO:0007669"/>
    <property type="project" value="InterPro"/>
</dbReference>
<keyword evidence="12" id="KW-0812">Transmembrane</keyword>
<dbReference type="Gene3D" id="1.10.730.20">
    <property type="match status" value="1"/>
</dbReference>
<dbReference type="InterPro" id="IPR009080">
    <property type="entry name" value="tRNAsynth_Ia_anticodon-bd"/>
</dbReference>
<keyword evidence="7 11" id="KW-0648">Protein biosynthesis</keyword>
<feature type="transmembrane region" description="Helical" evidence="12">
    <location>
        <begin position="503"/>
        <end position="525"/>
    </location>
</feature>
<reference evidence="14 15" key="1">
    <citation type="submission" date="2017-02" db="EMBL/GenBank/DDBJ databases">
        <title>Complete Genome of Candidatus Carsonella ruddii strain BC, a Nutritional Endosymbiont of Bactericera cockerelli.</title>
        <authorList>
            <person name="Riley A.B."/>
            <person name="Kim D.H."/>
            <person name="Hansen A.K."/>
        </authorList>
    </citation>
    <scope>NUCLEOTIDE SEQUENCE [LARGE SCALE GENOMIC DNA]</scope>
    <source>
        <strain evidence="14 15">BC</strain>
    </source>
</reference>
<protein>
    <recommendedName>
        <fullName evidence="2">isoleucine--tRNA ligase</fullName>
        <ecNumber evidence="2">6.1.1.5</ecNumber>
    </recommendedName>
</protein>
<feature type="transmembrane region" description="Helical" evidence="12">
    <location>
        <begin position="672"/>
        <end position="693"/>
    </location>
</feature>
<evidence type="ECO:0000256" key="4">
    <source>
        <dbReference type="ARBA" id="ARBA00022598"/>
    </source>
</evidence>
<proteinExistence type="inferred from homology"/>
<dbReference type="SUPFAM" id="SSF47323">
    <property type="entry name" value="Anticodon-binding domain of a subclass of class I aminoacyl-tRNA synthetases"/>
    <property type="match status" value="1"/>
</dbReference>
<dbReference type="SUPFAM" id="SSF50677">
    <property type="entry name" value="ValRS/IleRS/LeuRS editing domain"/>
    <property type="match status" value="1"/>
</dbReference>
<dbReference type="EMBL" id="CP019943">
    <property type="protein sequence ID" value="AQU89562.1"/>
    <property type="molecule type" value="Genomic_DNA"/>
</dbReference>
<evidence type="ECO:0000256" key="6">
    <source>
        <dbReference type="ARBA" id="ARBA00022840"/>
    </source>
</evidence>
<dbReference type="Proteomes" id="UP000189666">
    <property type="component" value="Chromosome"/>
</dbReference>
<evidence type="ECO:0000256" key="11">
    <source>
        <dbReference type="RuleBase" id="RU363035"/>
    </source>
</evidence>
<dbReference type="InterPro" id="IPR009008">
    <property type="entry name" value="Val/Leu/Ile-tRNA-synth_edit"/>
</dbReference>
<dbReference type="GO" id="GO:0002161">
    <property type="term" value="F:aminoacyl-tRNA deacylase activity"/>
    <property type="evidence" value="ECO:0007669"/>
    <property type="project" value="InterPro"/>
</dbReference>
<dbReference type="GO" id="GO:0005524">
    <property type="term" value="F:ATP binding"/>
    <property type="evidence" value="ECO:0007669"/>
    <property type="project" value="UniProtKB-KW"/>
</dbReference>
<dbReference type="Gene3D" id="3.40.50.620">
    <property type="entry name" value="HUPs"/>
    <property type="match status" value="2"/>
</dbReference>
<keyword evidence="5 11" id="KW-0547">Nucleotide-binding</keyword>
<evidence type="ECO:0000256" key="5">
    <source>
        <dbReference type="ARBA" id="ARBA00022741"/>
    </source>
</evidence>
<comment type="similarity">
    <text evidence="1">Belongs to the class-I aminoacyl-tRNA synthetase family. IleS type 1 subfamily.</text>
</comment>
<evidence type="ECO:0000256" key="7">
    <source>
        <dbReference type="ARBA" id="ARBA00022917"/>
    </source>
</evidence>
<dbReference type="GO" id="GO:0004822">
    <property type="term" value="F:isoleucine-tRNA ligase activity"/>
    <property type="evidence" value="ECO:0007669"/>
    <property type="project" value="UniProtKB-EC"/>
</dbReference>
<accession>A0A1U9RRN9</accession>
<evidence type="ECO:0000256" key="8">
    <source>
        <dbReference type="ARBA" id="ARBA00023146"/>
    </source>
</evidence>
<dbReference type="InterPro" id="IPR002301">
    <property type="entry name" value="Ile-tRNA-ligase"/>
</dbReference>
<dbReference type="RefSeq" id="WP_211118399.1">
    <property type="nucleotide sequence ID" value="NZ_CP019943.1"/>
</dbReference>
<evidence type="ECO:0000256" key="9">
    <source>
        <dbReference type="ARBA" id="ARBA00025217"/>
    </source>
</evidence>
<name>A0A1U9RRN9_CARRU</name>
<evidence type="ECO:0000256" key="1">
    <source>
        <dbReference type="ARBA" id="ARBA00006887"/>
    </source>
</evidence>
<dbReference type="GO" id="GO:0005829">
    <property type="term" value="C:cytosol"/>
    <property type="evidence" value="ECO:0007669"/>
    <property type="project" value="TreeGrafter"/>
</dbReference>
<evidence type="ECO:0000256" key="2">
    <source>
        <dbReference type="ARBA" id="ARBA00013165"/>
    </source>
</evidence>
<dbReference type="InterPro" id="IPR050081">
    <property type="entry name" value="Ile-tRNA_ligase"/>
</dbReference>
<dbReference type="PRINTS" id="PR00984">
    <property type="entry name" value="TRNASYNTHILE"/>
</dbReference>
<keyword evidence="12" id="KW-1133">Transmembrane helix</keyword>
<dbReference type="PROSITE" id="PS00178">
    <property type="entry name" value="AA_TRNA_LIGASE_I"/>
    <property type="match status" value="1"/>
</dbReference>
<dbReference type="PANTHER" id="PTHR42765:SF1">
    <property type="entry name" value="ISOLEUCINE--TRNA LIGASE, MITOCHONDRIAL"/>
    <property type="match status" value="1"/>
</dbReference>
<evidence type="ECO:0000313" key="14">
    <source>
        <dbReference type="EMBL" id="AQU89562.1"/>
    </source>
</evidence>
<comment type="catalytic activity">
    <reaction evidence="10">
        <text>tRNA(Ile) + L-isoleucine + ATP = L-isoleucyl-tRNA(Ile) + AMP + diphosphate</text>
        <dbReference type="Rhea" id="RHEA:11060"/>
        <dbReference type="Rhea" id="RHEA-COMP:9666"/>
        <dbReference type="Rhea" id="RHEA-COMP:9695"/>
        <dbReference type="ChEBI" id="CHEBI:30616"/>
        <dbReference type="ChEBI" id="CHEBI:33019"/>
        <dbReference type="ChEBI" id="CHEBI:58045"/>
        <dbReference type="ChEBI" id="CHEBI:78442"/>
        <dbReference type="ChEBI" id="CHEBI:78528"/>
        <dbReference type="ChEBI" id="CHEBI:456215"/>
        <dbReference type="EC" id="6.1.1.5"/>
    </reaction>
</comment>